<evidence type="ECO:0000256" key="3">
    <source>
        <dbReference type="ARBA" id="ARBA00022801"/>
    </source>
</evidence>
<dbReference type="PROSITE" id="PS51892">
    <property type="entry name" value="SUBTILASE"/>
    <property type="match status" value="1"/>
</dbReference>
<keyword evidence="2" id="KW-0645">Protease</keyword>
<dbReference type="InterPro" id="IPR054399">
    <property type="entry name" value="Fervidolysin-like_N_prodom"/>
</dbReference>
<dbReference type="Proteomes" id="UP000670947">
    <property type="component" value="Unassembled WGS sequence"/>
</dbReference>
<evidence type="ECO:0000259" key="8">
    <source>
        <dbReference type="Pfam" id="PF00082"/>
    </source>
</evidence>
<dbReference type="PROSITE" id="PS00136">
    <property type="entry name" value="SUBTILASE_ASP"/>
    <property type="match status" value="1"/>
</dbReference>
<dbReference type="EMBL" id="JAGGDJ010000034">
    <property type="protein sequence ID" value="MBO7747494.1"/>
    <property type="molecule type" value="Genomic_DNA"/>
</dbReference>
<dbReference type="PANTHER" id="PTHR43399">
    <property type="entry name" value="SUBTILISIN-RELATED"/>
    <property type="match status" value="1"/>
</dbReference>
<feature type="signal peptide" evidence="7">
    <location>
        <begin position="1"/>
        <end position="29"/>
    </location>
</feature>
<evidence type="ECO:0000256" key="6">
    <source>
        <dbReference type="SAM" id="MobiDB-lite"/>
    </source>
</evidence>
<dbReference type="SUPFAM" id="SSF52743">
    <property type="entry name" value="Subtilisin-like"/>
    <property type="match status" value="1"/>
</dbReference>
<feature type="compositionally biased region" description="Low complexity" evidence="6">
    <location>
        <begin position="152"/>
        <end position="173"/>
    </location>
</feature>
<dbReference type="Pfam" id="PF22148">
    <property type="entry name" value="Fervidolysin_NPro-like"/>
    <property type="match status" value="1"/>
</dbReference>
<evidence type="ECO:0000259" key="9">
    <source>
        <dbReference type="Pfam" id="PF22148"/>
    </source>
</evidence>
<dbReference type="InterPro" id="IPR036852">
    <property type="entry name" value="Peptidase_S8/S53_dom_sf"/>
</dbReference>
<name>A0ABS3WGN9_9BACL</name>
<sequence>MKRKATKRSVAMMLSASLALGLFPSVLNADAIPVMPSKSASPISPSGIPKLERPFESAAGSRIIVKYKDNADRARVRAASAAARFEPLSRFGMEVLDLAPGADAGSVVASLNANPDVLYAEPDVKIRKHMSLKPKPGAASLGGNAADSATGPSAPSADPLVAPSSSSDSASALQKAASEAAVSAAAPSYPDDPLFSSQWGLHNEGQSIDGSYGNYDVDVDAPEAWGVTKGSQDTIVAILDTGVDVNHPDLAANAWRNANEIPGNGVDDDGDGFIDDVYGWNFYGNNNQPYSIYDDDFYGTQIAGVLAAKDDNSAGISGVAPNIRYMPLKVMGYDGGYVSDALRAIDYAERMGAKIANISWSAETYSNALKDAIDASDMLFVASAGEDYVNLNKDDYPEYPAVYDSDNILSVAGLGMDGNFYNVYGMKSVDIAAPSAKILTTLPTRDPGIGAEIDNGTYKAIYNEMGFEGMWTGDASSIENHREGFDRALRYLGKQDGGASSILLVDDEEVPEQTDLSVLWEYESHLDAAGADYDIVKVQPGADGPSLETMDRYDIVVWFTGYGFGSSPDGRPTTVLRGADQANLTAYLNGGGRLMLSGVGALTNIESSDFVKNVLHLDFVRYDFFRGTGDISRWRAGEGQPGTIYDGQRYDISSIVFADYASNDESVTRMNLTAAMDDYDYDFGAYLAPAYASGAAALVLSQDPTLDAKAVKERVLLAGKHLETLWNEDAQGYMNNGRMVDAFRAVSDDDAPGKPLKPLQTDSLDQPSGDMQDIYYVHLNAGDKLNLSLTGDAGSNFMLTLYNPDLKSVADWDAQDKVLGSAMAAGEPATIAYQADRTGYYYVGVFFMGSSGAYTLGMNADPAHTAGTYEDNADAVAFDGPWAEKADDGYSGGTLKTVDSAGHATFAFTGSLIELTALKDDTMGIADVFVDGVKAASPSLYGKTPQAKQTVYRQSLPYGYHTIEVAWTGKSDPAAKRTVHAINVDAFVVGDGGGAYTSVAEESDNAFQYAGLWSLQTNAGYSGGRAQATDSAGAYAVFSFTGTSAALKAATTPNSGKVTIMVDDRPETAKTVDLYGEATRYQVPVFDTGTLPYGPHTLRIVNAHAKNEKSGGYGTNVDAVVVTKPAGGESLKIYQDMNPFVSYAGVWAMQLSAKNSGGSAKYSDAAGNAARLAFLGTKVTLLSQTGPNRGMVDIYIDGAKANEAPIDLYGEKLQYQVPVFESAVLPAGSHDIKVVNAGGKNARSSGHTVSIDAFYVLK</sequence>
<dbReference type="InterPro" id="IPR015500">
    <property type="entry name" value="Peptidase_S8_subtilisin-rel"/>
</dbReference>
<keyword evidence="4" id="KW-0720">Serine protease</keyword>
<evidence type="ECO:0000256" key="1">
    <source>
        <dbReference type="ARBA" id="ARBA00011073"/>
    </source>
</evidence>
<organism evidence="10 11">
    <name type="scientific">Paenibacillus artemisiicola</name>
    <dbReference type="NCBI Taxonomy" id="1172618"/>
    <lineage>
        <taxon>Bacteria</taxon>
        <taxon>Bacillati</taxon>
        <taxon>Bacillota</taxon>
        <taxon>Bacilli</taxon>
        <taxon>Bacillales</taxon>
        <taxon>Paenibacillaceae</taxon>
        <taxon>Paenibacillus</taxon>
    </lineage>
</organism>
<feature type="domain" description="Peptidase S8/S53" evidence="8">
    <location>
        <begin position="232"/>
        <end position="435"/>
    </location>
</feature>
<comment type="caution">
    <text evidence="5">Lacks conserved residue(s) required for the propagation of feature annotation.</text>
</comment>
<evidence type="ECO:0000256" key="4">
    <source>
        <dbReference type="ARBA" id="ARBA00022825"/>
    </source>
</evidence>
<dbReference type="Gene3D" id="3.40.50.200">
    <property type="entry name" value="Peptidase S8/S53 domain"/>
    <property type="match status" value="1"/>
</dbReference>
<gene>
    <name evidence="10" type="ORF">I8J29_25225</name>
</gene>
<dbReference type="Gene3D" id="2.60.120.380">
    <property type="match status" value="1"/>
</dbReference>
<evidence type="ECO:0000313" key="11">
    <source>
        <dbReference type="Proteomes" id="UP000670947"/>
    </source>
</evidence>
<evidence type="ECO:0000256" key="7">
    <source>
        <dbReference type="SAM" id="SignalP"/>
    </source>
</evidence>
<comment type="caution">
    <text evidence="10">The sequence shown here is derived from an EMBL/GenBank/DDBJ whole genome shotgun (WGS) entry which is preliminary data.</text>
</comment>
<dbReference type="Pfam" id="PF00082">
    <property type="entry name" value="Peptidase_S8"/>
    <property type="match status" value="1"/>
</dbReference>
<dbReference type="InterPro" id="IPR051048">
    <property type="entry name" value="Peptidase_S8/S53_subtilisin"/>
</dbReference>
<keyword evidence="7" id="KW-0732">Signal</keyword>
<evidence type="ECO:0000313" key="10">
    <source>
        <dbReference type="EMBL" id="MBO7747494.1"/>
    </source>
</evidence>
<keyword evidence="11" id="KW-1185">Reference proteome</keyword>
<feature type="domain" description="Fervidolysin-like N-terminal prodomain" evidence="9">
    <location>
        <begin position="63"/>
        <end position="122"/>
    </location>
</feature>
<dbReference type="RefSeq" id="WP_208850186.1">
    <property type="nucleotide sequence ID" value="NZ_JAGGDJ010000034.1"/>
</dbReference>
<reference evidence="10 11" key="1">
    <citation type="submission" date="2021-03" db="EMBL/GenBank/DDBJ databases">
        <title>Paenibacillus artemisicola MWE-103 whole genome sequence.</title>
        <authorList>
            <person name="Ham Y.J."/>
        </authorList>
    </citation>
    <scope>NUCLEOTIDE SEQUENCE [LARGE SCALE GENOMIC DNA]</scope>
    <source>
        <strain evidence="10 11">MWE-103</strain>
    </source>
</reference>
<dbReference type="PANTHER" id="PTHR43399:SF4">
    <property type="entry name" value="CELL WALL-ASSOCIATED PROTEASE"/>
    <property type="match status" value="1"/>
</dbReference>
<dbReference type="InterPro" id="IPR000209">
    <property type="entry name" value="Peptidase_S8/S53_dom"/>
</dbReference>
<comment type="similarity">
    <text evidence="1 5">Belongs to the peptidase S8 family.</text>
</comment>
<dbReference type="PRINTS" id="PR00723">
    <property type="entry name" value="SUBTILISIN"/>
</dbReference>
<feature type="chain" id="PRO_5045284478" evidence="7">
    <location>
        <begin position="30"/>
        <end position="1258"/>
    </location>
</feature>
<proteinExistence type="inferred from homology"/>
<dbReference type="Gene3D" id="2.60.120.260">
    <property type="entry name" value="Galactose-binding domain-like"/>
    <property type="match status" value="3"/>
</dbReference>
<accession>A0ABS3WGN9</accession>
<evidence type="ECO:0000256" key="2">
    <source>
        <dbReference type="ARBA" id="ARBA00022670"/>
    </source>
</evidence>
<feature type="region of interest" description="Disordered" evidence="6">
    <location>
        <begin position="135"/>
        <end position="173"/>
    </location>
</feature>
<dbReference type="InterPro" id="IPR023827">
    <property type="entry name" value="Peptidase_S8_Asp-AS"/>
</dbReference>
<protein>
    <submittedName>
        <fullName evidence="10">S8 family serine peptidase</fullName>
    </submittedName>
</protein>
<keyword evidence="3" id="KW-0378">Hydrolase</keyword>
<evidence type="ECO:0000256" key="5">
    <source>
        <dbReference type="PROSITE-ProRule" id="PRU01240"/>
    </source>
</evidence>